<comment type="caution">
    <text evidence="2">The sequence shown here is derived from an EMBL/GenBank/DDBJ whole genome shotgun (WGS) entry which is preliminary data.</text>
</comment>
<evidence type="ECO:0000313" key="2">
    <source>
        <dbReference type="EMBL" id="CAH9061895.1"/>
    </source>
</evidence>
<name>A0A9P0YJH9_CUSEU</name>
<protein>
    <submittedName>
        <fullName evidence="2">Uncharacterized protein</fullName>
    </submittedName>
</protein>
<dbReference type="AlphaFoldDB" id="A0A9P0YJH9"/>
<proteinExistence type="predicted"/>
<feature type="compositionally biased region" description="Low complexity" evidence="1">
    <location>
        <begin position="113"/>
        <end position="123"/>
    </location>
</feature>
<evidence type="ECO:0000256" key="1">
    <source>
        <dbReference type="SAM" id="MobiDB-lite"/>
    </source>
</evidence>
<dbReference type="Proteomes" id="UP001152484">
    <property type="component" value="Unassembled WGS sequence"/>
</dbReference>
<sequence>MFTENPTSPADWEERFLFVRVGASLPFPDRWNAYPVRDSEPRLDVVLRSQTDSLRVGGTRSLRGFITPSKLLAAGIGKFICFLLTRSIFIPLCSLSFISSFAGVIPPIPVQHPTSTTTPSASSGKGKEKMVIDQTNVEQPRKKRRVDDGSQLIPIDHIVDLTGPDAEPKMPVLPQPKNPVFTNTPFDDRMFVEFSNLGPRAEGRYMFGQTPASMWCNTSLKASPSFSNLTHWSDLVEASHPETLKV</sequence>
<organism evidence="2 3">
    <name type="scientific">Cuscuta europaea</name>
    <name type="common">European dodder</name>
    <dbReference type="NCBI Taxonomy" id="41803"/>
    <lineage>
        <taxon>Eukaryota</taxon>
        <taxon>Viridiplantae</taxon>
        <taxon>Streptophyta</taxon>
        <taxon>Embryophyta</taxon>
        <taxon>Tracheophyta</taxon>
        <taxon>Spermatophyta</taxon>
        <taxon>Magnoliopsida</taxon>
        <taxon>eudicotyledons</taxon>
        <taxon>Gunneridae</taxon>
        <taxon>Pentapetalae</taxon>
        <taxon>asterids</taxon>
        <taxon>lamiids</taxon>
        <taxon>Solanales</taxon>
        <taxon>Convolvulaceae</taxon>
        <taxon>Cuscuteae</taxon>
        <taxon>Cuscuta</taxon>
        <taxon>Cuscuta subgen. Cuscuta</taxon>
    </lineage>
</organism>
<reference evidence="2" key="1">
    <citation type="submission" date="2022-07" db="EMBL/GenBank/DDBJ databases">
        <authorList>
            <person name="Macas J."/>
            <person name="Novak P."/>
            <person name="Neumann P."/>
        </authorList>
    </citation>
    <scope>NUCLEOTIDE SEQUENCE</scope>
</reference>
<evidence type="ECO:0000313" key="3">
    <source>
        <dbReference type="Proteomes" id="UP001152484"/>
    </source>
</evidence>
<dbReference type="EMBL" id="CAMAPE010000004">
    <property type="protein sequence ID" value="CAH9061895.1"/>
    <property type="molecule type" value="Genomic_DNA"/>
</dbReference>
<accession>A0A9P0YJH9</accession>
<gene>
    <name evidence="2" type="ORF">CEURO_LOCUS1816</name>
</gene>
<feature type="region of interest" description="Disordered" evidence="1">
    <location>
        <begin position="113"/>
        <end position="147"/>
    </location>
</feature>
<keyword evidence="3" id="KW-1185">Reference proteome</keyword>